<dbReference type="SUPFAM" id="SSF52266">
    <property type="entry name" value="SGNH hydrolase"/>
    <property type="match status" value="1"/>
</dbReference>
<reference evidence="2 3" key="1">
    <citation type="submission" date="2019-02" db="EMBL/GenBank/DDBJ databases">
        <title>Genome sequencing of the rare red list fungi Antrodiella citrinella (Flaviporus citrinellus).</title>
        <authorList>
            <person name="Buettner E."/>
            <person name="Kellner H."/>
        </authorList>
    </citation>
    <scope>NUCLEOTIDE SEQUENCE [LARGE SCALE GENOMIC DNA]</scope>
    <source>
        <strain evidence="2 3">DSM 108506</strain>
    </source>
</reference>
<dbReference type="Proteomes" id="UP000308730">
    <property type="component" value="Unassembled WGS sequence"/>
</dbReference>
<dbReference type="OrthoDB" id="1600564at2759"/>
<proteinExistence type="predicted"/>
<dbReference type="PANTHER" id="PTHR45642:SF139">
    <property type="entry name" value="SGNH HYDROLASE-TYPE ESTERASE DOMAIN-CONTAINING PROTEIN"/>
    <property type="match status" value="1"/>
</dbReference>
<protein>
    <recommendedName>
        <fullName evidence="4">Carbohydrate esterase family 16 protein</fullName>
    </recommendedName>
</protein>
<evidence type="ECO:0000313" key="3">
    <source>
        <dbReference type="Proteomes" id="UP000308730"/>
    </source>
</evidence>
<dbReference type="GO" id="GO:0016788">
    <property type="term" value="F:hydrolase activity, acting on ester bonds"/>
    <property type="evidence" value="ECO:0007669"/>
    <property type="project" value="InterPro"/>
</dbReference>
<evidence type="ECO:0000313" key="2">
    <source>
        <dbReference type="EMBL" id="THH32443.1"/>
    </source>
</evidence>
<dbReference type="InterPro" id="IPR050592">
    <property type="entry name" value="GDSL_lipolytic_enzyme"/>
</dbReference>
<evidence type="ECO:0008006" key="4">
    <source>
        <dbReference type="Google" id="ProtNLM"/>
    </source>
</evidence>
<dbReference type="PANTHER" id="PTHR45642">
    <property type="entry name" value="GDSL ESTERASE/LIPASE EXL3"/>
    <property type="match status" value="1"/>
</dbReference>
<organism evidence="2 3">
    <name type="scientific">Antrodiella citrinella</name>
    <dbReference type="NCBI Taxonomy" id="2447956"/>
    <lineage>
        <taxon>Eukaryota</taxon>
        <taxon>Fungi</taxon>
        <taxon>Dikarya</taxon>
        <taxon>Basidiomycota</taxon>
        <taxon>Agaricomycotina</taxon>
        <taxon>Agaricomycetes</taxon>
        <taxon>Polyporales</taxon>
        <taxon>Steccherinaceae</taxon>
        <taxon>Antrodiella</taxon>
    </lineage>
</organism>
<gene>
    <name evidence="2" type="ORF">EUX98_g1717</name>
</gene>
<accession>A0A4V3XJC0</accession>
<sequence length="327" mass="34985">MAPPLPPKDGFSAVSFGSIPFPKALVMSLKCALLVVSAAAVANAVGAAEPVWAQYFSQCLPSTSGPTPADINYWFSFGDSYTQTGFLPNETLPAVGNPLGNPPYPGYTAVGGTNWIDVDTTVYNTSTILTYNYAYGGATIDARLVAPYEPTVLSLTDQVNQFLSGAAAKTAAAPWTSEDTLFSFWIGINDIGNSYYESGSRDAFSDTLLDAYFALVQDVLYEARLTLMLAQDASAQALEKSVIDGFNSKLATRVSSFQSANPGVQTWVFDANSAFTVVLNDPQAYGFVDNTSFGNTGDFWGNNYHPSSAMQTIIGKQISQLLNTTVW</sequence>
<dbReference type="EMBL" id="SGPM01000021">
    <property type="protein sequence ID" value="THH32443.1"/>
    <property type="molecule type" value="Genomic_DNA"/>
</dbReference>
<dbReference type="Pfam" id="PF00657">
    <property type="entry name" value="Lipase_GDSL"/>
    <property type="match status" value="1"/>
</dbReference>
<dbReference type="InterPro" id="IPR001087">
    <property type="entry name" value="GDSL"/>
</dbReference>
<dbReference type="CDD" id="cd01846">
    <property type="entry name" value="fatty_acyltransferase_like"/>
    <property type="match status" value="1"/>
</dbReference>
<evidence type="ECO:0000256" key="1">
    <source>
        <dbReference type="ARBA" id="ARBA00022729"/>
    </source>
</evidence>
<comment type="caution">
    <text evidence="2">The sequence shown here is derived from an EMBL/GenBank/DDBJ whole genome shotgun (WGS) entry which is preliminary data.</text>
</comment>
<keyword evidence="3" id="KW-1185">Reference proteome</keyword>
<dbReference type="AlphaFoldDB" id="A0A4V3XJC0"/>
<name>A0A4V3XJC0_9APHY</name>
<dbReference type="InterPro" id="IPR036514">
    <property type="entry name" value="SGNH_hydro_sf"/>
</dbReference>
<dbReference type="Gene3D" id="3.40.50.1110">
    <property type="entry name" value="SGNH hydrolase"/>
    <property type="match status" value="1"/>
</dbReference>
<keyword evidence="1" id="KW-0732">Signal</keyword>